<dbReference type="AlphaFoldDB" id="A0A9N8YVS7"/>
<keyword evidence="5" id="KW-0653">Protein transport</keyword>
<dbReference type="Gene3D" id="1.20.58.1380">
    <property type="match status" value="1"/>
</dbReference>
<dbReference type="Gene3D" id="2.130.10.10">
    <property type="entry name" value="YVTN repeat-like/Quinoprotein amine dehydrogenase"/>
    <property type="match status" value="1"/>
</dbReference>
<dbReference type="PANTHER" id="PTHR13405:SF11">
    <property type="entry name" value="NUCLEAR PORE COMPLEX PROTEIN NUP133"/>
    <property type="match status" value="1"/>
</dbReference>
<evidence type="ECO:0000256" key="6">
    <source>
        <dbReference type="ARBA" id="ARBA00023010"/>
    </source>
</evidence>
<dbReference type="InterPro" id="IPR007187">
    <property type="entry name" value="Nucleoporin_Nup133/Nup155_C"/>
</dbReference>
<dbReference type="EMBL" id="CAJVPQ010000195">
    <property type="protein sequence ID" value="CAG8455739.1"/>
    <property type="molecule type" value="Genomic_DNA"/>
</dbReference>
<accession>A0A9N8YVS7</accession>
<protein>
    <submittedName>
        <fullName evidence="9">4886_t:CDS:1</fullName>
    </submittedName>
</protein>
<evidence type="ECO:0000313" key="9">
    <source>
        <dbReference type="EMBL" id="CAG8455739.1"/>
    </source>
</evidence>
<evidence type="ECO:0000256" key="5">
    <source>
        <dbReference type="ARBA" id="ARBA00022927"/>
    </source>
</evidence>
<evidence type="ECO:0000313" key="10">
    <source>
        <dbReference type="Proteomes" id="UP000789570"/>
    </source>
</evidence>
<name>A0A9N8YVS7_9GLOM</name>
<gene>
    <name evidence="9" type="ORF">FCALED_LOCUS1485</name>
</gene>
<evidence type="ECO:0000256" key="4">
    <source>
        <dbReference type="ARBA" id="ARBA00022816"/>
    </source>
</evidence>
<evidence type="ECO:0000256" key="7">
    <source>
        <dbReference type="ARBA" id="ARBA00023242"/>
    </source>
</evidence>
<evidence type="ECO:0000256" key="2">
    <source>
        <dbReference type="ARBA" id="ARBA00005569"/>
    </source>
</evidence>
<reference evidence="9" key="1">
    <citation type="submission" date="2021-06" db="EMBL/GenBank/DDBJ databases">
        <authorList>
            <person name="Kallberg Y."/>
            <person name="Tangrot J."/>
            <person name="Rosling A."/>
        </authorList>
    </citation>
    <scope>NUCLEOTIDE SEQUENCE</scope>
    <source>
        <strain evidence="9">UK204</strain>
    </source>
</reference>
<dbReference type="OrthoDB" id="103454at2759"/>
<dbReference type="Proteomes" id="UP000789570">
    <property type="component" value="Unassembled WGS sequence"/>
</dbReference>
<dbReference type="InterPro" id="IPR037624">
    <property type="entry name" value="Nup133-like"/>
</dbReference>
<evidence type="ECO:0000259" key="8">
    <source>
        <dbReference type="Pfam" id="PF03177"/>
    </source>
</evidence>
<dbReference type="InterPro" id="IPR015943">
    <property type="entry name" value="WD40/YVTN_repeat-like_dom_sf"/>
</dbReference>
<dbReference type="GO" id="GO:0031080">
    <property type="term" value="C:nuclear pore outer ring"/>
    <property type="evidence" value="ECO:0007669"/>
    <property type="project" value="TreeGrafter"/>
</dbReference>
<dbReference type="GO" id="GO:0017056">
    <property type="term" value="F:structural constituent of nuclear pore"/>
    <property type="evidence" value="ECO:0007669"/>
    <property type="project" value="InterPro"/>
</dbReference>
<dbReference type="GO" id="GO:0000972">
    <property type="term" value="P:transcription-dependent tethering of RNA polymerase II gene DNA at nuclear periphery"/>
    <property type="evidence" value="ECO:0007669"/>
    <property type="project" value="TreeGrafter"/>
</dbReference>
<sequence>MSGPLSSTENKSETPVQTVEFDKHTIIHKRSLPKEINEVTQSNEIFDVVLNWSTEHAALVTQTHCFVWNYSGVDKQPFDTDTPVYKFKMPICDDDEFLDDLSNHYKLPLICIIPSNQSQRPGLLVCSRKGEFRYWEDITRDSIFQDHYLSLKVYLREEDFGTHLACHETHQSSQDTCIIIFGSLQSVLYRINISKMGASTTLHSTSLSRSVGIMENFSSYLWLSSKYDTGNIITSTLGNRLENNLLSEVYVLMDKSIERWVFGNVRSANKYVQGQDIYNNIIQEIYRNDGRVKETDQMDLRLLDIEFAWNSKLVILVSYSFGSNQNEIVENRNLSYSLVVLSTEEIQFSDAVIYKVSSIHGLENQSNFSFGSPAHLVMPNGGPAVFVVFPQLIIMTTIFKDVSYNGIVSMSDPVGDRIIGCCGEGSKSWHNKNTDSISRIDLLTAKTGIMTCVLNHAMIMEKDPQTQMFDDQMILDNPEEMKTRELKRMFEQAIFNTSDKVPVTNYISRGHGGDINAVTIEISDEILDSRSQYLSEFIELKSQLNERFNKMSFLIQVIKFSNMLNELYPSTRQHLFWNAEKMACALKLWEHYNASLSSKNKIDESRRKLLVNAIREYLQERNIEIKPNEDIARFFFRFHAKISNCLLQEDSSILVPEANNIILLSFEAAFNFRRNNKDLYVITSNCLEESWTFHPELLNVLYQQFEKTTGIIQISDIQDDCEKIETLKDHLVNLADILLGATSERLNCDDSITRESAQKYRNEWITILKSLVDVGKSDSAFSLSETYEEYKILVDLIMYHGQGINKYIKKYIIKYQEKFEYPLYEWYIEKELYADLLSQPHAYEYKDSLQKFLNERNLKGISWTHDIYLSQYGDASIKLRHLAKDQPRVDRSKTFLSISKLTFLAELGDEIDFKNEDVQRNLEEIENGFELLNAYSDLQEQFVKFIVTQSRHYSTESEQVNAIMEGTAGNWKNYKPDLAQIYKMQVTKILQGEKVSTSGLIEVLTLKDKKLPDDFPFALQFTLNDNKLSEDHRCAILQTIWRRIYFNDNWEILLDTSNMSDEEVNERIKSTYVYHALNIVSHSVDIPLYQWFYPPGEAFFSSTVEQFHRWYPLLNEEQIKCLIEDYRKENDALNQFIEKYHLNTYVDYALKLL</sequence>
<evidence type="ECO:0000256" key="3">
    <source>
        <dbReference type="ARBA" id="ARBA00022448"/>
    </source>
</evidence>
<feature type="domain" description="Nucleoporin Nup133/Nup155-like C-terminal" evidence="8">
    <location>
        <begin position="762"/>
        <end position="1146"/>
    </location>
</feature>
<keyword evidence="6" id="KW-0811">Translocation</keyword>
<comment type="caution">
    <text evidence="9">The sequence shown here is derived from an EMBL/GenBank/DDBJ whole genome shotgun (WGS) entry which is preliminary data.</text>
</comment>
<dbReference type="SUPFAM" id="SSF117289">
    <property type="entry name" value="Nucleoporin domain"/>
    <property type="match status" value="1"/>
</dbReference>
<keyword evidence="4" id="KW-0509">mRNA transport</keyword>
<dbReference type="GO" id="GO:0016973">
    <property type="term" value="P:poly(A)+ mRNA export from nucleus"/>
    <property type="evidence" value="ECO:0007669"/>
    <property type="project" value="TreeGrafter"/>
</dbReference>
<keyword evidence="10" id="KW-1185">Reference proteome</keyword>
<keyword evidence="7" id="KW-0539">Nucleus</keyword>
<evidence type="ECO:0000256" key="1">
    <source>
        <dbReference type="ARBA" id="ARBA00004259"/>
    </source>
</evidence>
<dbReference type="Pfam" id="PF03177">
    <property type="entry name" value="Nucleoporin_C"/>
    <property type="match status" value="1"/>
</dbReference>
<comment type="similarity">
    <text evidence="2">Belongs to the nucleoporin Nup133 family.</text>
</comment>
<comment type="subcellular location">
    <subcellularLocation>
        <location evidence="1">Nucleus envelope</location>
    </subcellularLocation>
</comment>
<dbReference type="PANTHER" id="PTHR13405">
    <property type="entry name" value="NUCLEAR PORE COMPLEX PROTEIN NUP133"/>
    <property type="match status" value="1"/>
</dbReference>
<proteinExistence type="inferred from homology"/>
<organism evidence="9 10">
    <name type="scientific">Funneliformis caledonium</name>
    <dbReference type="NCBI Taxonomy" id="1117310"/>
    <lineage>
        <taxon>Eukaryota</taxon>
        <taxon>Fungi</taxon>
        <taxon>Fungi incertae sedis</taxon>
        <taxon>Mucoromycota</taxon>
        <taxon>Glomeromycotina</taxon>
        <taxon>Glomeromycetes</taxon>
        <taxon>Glomerales</taxon>
        <taxon>Glomeraceae</taxon>
        <taxon>Funneliformis</taxon>
    </lineage>
</organism>
<dbReference type="GO" id="GO:0006606">
    <property type="term" value="P:protein import into nucleus"/>
    <property type="evidence" value="ECO:0007669"/>
    <property type="project" value="TreeGrafter"/>
</dbReference>
<keyword evidence="3" id="KW-0813">Transport</keyword>